<organism evidence="2 3">
    <name type="scientific">Parasponia andersonii</name>
    <name type="common">Sponia andersonii</name>
    <dbReference type="NCBI Taxonomy" id="3476"/>
    <lineage>
        <taxon>Eukaryota</taxon>
        <taxon>Viridiplantae</taxon>
        <taxon>Streptophyta</taxon>
        <taxon>Embryophyta</taxon>
        <taxon>Tracheophyta</taxon>
        <taxon>Spermatophyta</taxon>
        <taxon>Magnoliopsida</taxon>
        <taxon>eudicotyledons</taxon>
        <taxon>Gunneridae</taxon>
        <taxon>Pentapetalae</taxon>
        <taxon>rosids</taxon>
        <taxon>fabids</taxon>
        <taxon>Rosales</taxon>
        <taxon>Cannabaceae</taxon>
        <taxon>Parasponia</taxon>
    </lineage>
</organism>
<name>A0A2P5BCF7_PARAD</name>
<reference evidence="3" key="1">
    <citation type="submission" date="2016-06" db="EMBL/GenBank/DDBJ databases">
        <title>Parallel loss of symbiosis genes in relatives of nitrogen-fixing non-legume Parasponia.</title>
        <authorList>
            <person name="Van Velzen R."/>
            <person name="Holmer R."/>
            <person name="Bu F."/>
            <person name="Rutten L."/>
            <person name="Van Zeijl A."/>
            <person name="Liu W."/>
            <person name="Santuari L."/>
            <person name="Cao Q."/>
            <person name="Sharma T."/>
            <person name="Shen D."/>
            <person name="Roswanjaya Y."/>
            <person name="Wardhani T."/>
            <person name="Kalhor M.S."/>
            <person name="Jansen J."/>
            <person name="Van den Hoogen J."/>
            <person name="Gungor B."/>
            <person name="Hartog M."/>
            <person name="Hontelez J."/>
            <person name="Verver J."/>
            <person name="Yang W.-C."/>
            <person name="Schijlen E."/>
            <person name="Repin R."/>
            <person name="Schilthuizen M."/>
            <person name="Schranz E."/>
            <person name="Heidstra R."/>
            <person name="Miyata K."/>
            <person name="Fedorova E."/>
            <person name="Kohlen W."/>
            <person name="Bisseling T."/>
            <person name="Smit S."/>
            <person name="Geurts R."/>
        </authorList>
    </citation>
    <scope>NUCLEOTIDE SEQUENCE [LARGE SCALE GENOMIC DNA]</scope>
    <source>
        <strain evidence="3">cv. WU1-14</strain>
    </source>
</reference>
<comment type="caution">
    <text evidence="2">The sequence shown here is derived from an EMBL/GenBank/DDBJ whole genome shotgun (WGS) entry which is preliminary data.</text>
</comment>
<accession>A0A2P5BCF7</accession>
<keyword evidence="1" id="KW-1133">Transmembrane helix</keyword>
<sequence>LRTHIPDHYLTQRYTWSSCYPWLLGGPEQWSINLLLFFFFLHTHIPDHCLTQRYTWSSCYPWLLGGPEQWSINFFFFFFFFFLMYSPRPRLILLSMYVTCTKFSCLVF</sequence>
<dbReference type="EMBL" id="JXTB01000310">
    <property type="protein sequence ID" value="PON46473.1"/>
    <property type="molecule type" value="Genomic_DNA"/>
</dbReference>
<dbReference type="Proteomes" id="UP000237105">
    <property type="component" value="Unassembled WGS sequence"/>
</dbReference>
<evidence type="ECO:0000313" key="2">
    <source>
        <dbReference type="EMBL" id="PON46473.1"/>
    </source>
</evidence>
<keyword evidence="3" id="KW-1185">Reference proteome</keyword>
<keyword evidence="1" id="KW-0472">Membrane</keyword>
<evidence type="ECO:0000313" key="3">
    <source>
        <dbReference type="Proteomes" id="UP000237105"/>
    </source>
</evidence>
<evidence type="ECO:0000256" key="1">
    <source>
        <dbReference type="SAM" id="Phobius"/>
    </source>
</evidence>
<keyword evidence="1" id="KW-0812">Transmembrane</keyword>
<feature type="non-terminal residue" evidence="2">
    <location>
        <position position="1"/>
    </location>
</feature>
<proteinExistence type="predicted"/>
<protein>
    <submittedName>
        <fullName evidence="2">Uncharacterized protein</fullName>
    </submittedName>
</protein>
<gene>
    <name evidence="2" type="ORF">PanWU01x14_251190</name>
</gene>
<dbReference type="AlphaFoldDB" id="A0A2P5BCF7"/>
<feature type="transmembrane region" description="Helical" evidence="1">
    <location>
        <begin position="70"/>
        <end position="86"/>
    </location>
</feature>